<keyword evidence="4" id="KW-0808">Transferase</keyword>
<feature type="domain" description="Histidine kinase/HSP90-like ATPase" evidence="11">
    <location>
        <begin position="297"/>
        <end position="379"/>
    </location>
</feature>
<evidence type="ECO:0000256" key="6">
    <source>
        <dbReference type="ARBA" id="ARBA00022777"/>
    </source>
</evidence>
<dbReference type="InterPro" id="IPR050482">
    <property type="entry name" value="Sensor_HK_TwoCompSys"/>
</dbReference>
<feature type="transmembrane region" description="Helical" evidence="10">
    <location>
        <begin position="144"/>
        <end position="163"/>
    </location>
</feature>
<keyword evidence="7" id="KW-0067">ATP-binding</keyword>
<gene>
    <name evidence="13" type="ORF">KN815_12985</name>
</gene>
<evidence type="ECO:0000256" key="8">
    <source>
        <dbReference type="ARBA" id="ARBA00023012"/>
    </source>
</evidence>
<dbReference type="CDD" id="cd16917">
    <property type="entry name" value="HATPase_UhpB-NarQ-NarX-like"/>
    <property type="match status" value="1"/>
</dbReference>
<evidence type="ECO:0000259" key="12">
    <source>
        <dbReference type="Pfam" id="PF07730"/>
    </source>
</evidence>
<dbReference type="RefSeq" id="WP_216341939.1">
    <property type="nucleotide sequence ID" value="NZ_JAHLEM010000110.1"/>
</dbReference>
<reference evidence="13 14" key="1">
    <citation type="submission" date="2021-06" db="EMBL/GenBank/DDBJ databases">
        <authorList>
            <person name="Pan X."/>
        </authorList>
    </citation>
    <scope>NUCLEOTIDE SEQUENCE [LARGE SCALE GENOMIC DNA]</scope>
    <source>
        <strain evidence="13 14">4503</strain>
    </source>
</reference>
<accession>A0ABS6CDH5</accession>
<organism evidence="13 14">
    <name type="scientific">Streptomyces niphimycinicus</name>
    <dbReference type="NCBI Taxonomy" id="2842201"/>
    <lineage>
        <taxon>Bacteria</taxon>
        <taxon>Bacillati</taxon>
        <taxon>Actinomycetota</taxon>
        <taxon>Actinomycetes</taxon>
        <taxon>Kitasatosporales</taxon>
        <taxon>Streptomycetaceae</taxon>
        <taxon>Streptomyces</taxon>
    </lineage>
</organism>
<protein>
    <recommendedName>
        <fullName evidence="2">histidine kinase</fullName>
        <ecNumber evidence="2">2.7.13.3</ecNumber>
    </recommendedName>
</protein>
<dbReference type="InterPro" id="IPR003594">
    <property type="entry name" value="HATPase_dom"/>
</dbReference>
<keyword evidence="10" id="KW-0472">Membrane</keyword>
<dbReference type="Pfam" id="PF02518">
    <property type="entry name" value="HATPase_c"/>
    <property type="match status" value="1"/>
</dbReference>
<evidence type="ECO:0000313" key="13">
    <source>
        <dbReference type="EMBL" id="MBU3864957.1"/>
    </source>
</evidence>
<comment type="catalytic activity">
    <reaction evidence="1">
        <text>ATP + protein L-histidine = ADP + protein N-phospho-L-histidine.</text>
        <dbReference type="EC" id="2.7.13.3"/>
    </reaction>
</comment>
<evidence type="ECO:0000259" key="11">
    <source>
        <dbReference type="Pfam" id="PF02518"/>
    </source>
</evidence>
<dbReference type="Proteomes" id="UP000720508">
    <property type="component" value="Unassembled WGS sequence"/>
</dbReference>
<feature type="transmembrane region" description="Helical" evidence="10">
    <location>
        <begin position="84"/>
        <end position="110"/>
    </location>
</feature>
<evidence type="ECO:0000256" key="3">
    <source>
        <dbReference type="ARBA" id="ARBA00022553"/>
    </source>
</evidence>
<evidence type="ECO:0000256" key="7">
    <source>
        <dbReference type="ARBA" id="ARBA00022840"/>
    </source>
</evidence>
<comment type="caution">
    <text evidence="13">The sequence shown here is derived from an EMBL/GenBank/DDBJ whole genome shotgun (WGS) entry which is preliminary data.</text>
</comment>
<sequence length="425" mass="43084">MSTGDPRPGPGAASGRLDGNEPTAEWVVGLLALGGLIYGAVRATHPGLDARGLVALVVTVGLGLGWIGWLVGMRRGRPTVGVCAVALVAVCGGVAGAWAPFGAVVVGVAAMCAVMPAGLLPATALAGLGIAAAAVTLAVDGQDVAKLAAVGVAALLGLLLGVGRRQRRERLRSETELAVARERGAVEHERAELFAERNRIAREVHDVLAHTLSALSVQITALESIVEDGAGTDEVRAAIGRSRRLVVEGLDETRRAVRALREEPVALDEQLTALATGEGADFRITGAVRPLPPAAGIALLRVAQEALTNTRKHAPGAAVTVSLAFGESSTRLTVTNAAPVRPGVDPAGELAETGGGFGLTGMRERVELLGGTLDAGPEEVGPEDAGLKDAGPKDAGLKDAGLKDAGLKDAGPRAGGWRVEAEVPA</sequence>
<keyword evidence="5" id="KW-0547">Nucleotide-binding</keyword>
<evidence type="ECO:0000256" key="4">
    <source>
        <dbReference type="ARBA" id="ARBA00022679"/>
    </source>
</evidence>
<dbReference type="PANTHER" id="PTHR24421">
    <property type="entry name" value="NITRATE/NITRITE SENSOR PROTEIN NARX-RELATED"/>
    <property type="match status" value="1"/>
</dbReference>
<keyword evidence="6 13" id="KW-0418">Kinase</keyword>
<evidence type="ECO:0000256" key="5">
    <source>
        <dbReference type="ARBA" id="ARBA00022741"/>
    </source>
</evidence>
<keyword evidence="10" id="KW-1133">Transmembrane helix</keyword>
<keyword evidence="10" id="KW-0812">Transmembrane</keyword>
<name>A0ABS6CDH5_9ACTN</name>
<feature type="domain" description="Signal transduction histidine kinase subgroup 3 dimerisation and phosphoacceptor" evidence="12">
    <location>
        <begin position="196"/>
        <end position="263"/>
    </location>
</feature>
<keyword evidence="3" id="KW-0597">Phosphoprotein</keyword>
<feature type="region of interest" description="Disordered" evidence="9">
    <location>
        <begin position="374"/>
        <end position="425"/>
    </location>
</feature>
<keyword evidence="14" id="KW-1185">Reference proteome</keyword>
<keyword evidence="8" id="KW-0902">Two-component regulatory system</keyword>
<evidence type="ECO:0000313" key="14">
    <source>
        <dbReference type="Proteomes" id="UP000720508"/>
    </source>
</evidence>
<evidence type="ECO:0000256" key="2">
    <source>
        <dbReference type="ARBA" id="ARBA00012438"/>
    </source>
</evidence>
<dbReference type="PANTHER" id="PTHR24421:SF10">
    <property type="entry name" value="NITRATE_NITRITE SENSOR PROTEIN NARQ"/>
    <property type="match status" value="1"/>
</dbReference>
<proteinExistence type="predicted"/>
<dbReference type="InterPro" id="IPR011712">
    <property type="entry name" value="Sig_transdc_His_kin_sub3_dim/P"/>
</dbReference>
<feature type="compositionally biased region" description="Basic and acidic residues" evidence="9">
    <location>
        <begin position="385"/>
        <end position="411"/>
    </location>
</feature>
<feature type="transmembrane region" description="Helical" evidence="10">
    <location>
        <begin position="53"/>
        <end position="72"/>
    </location>
</feature>
<dbReference type="EC" id="2.7.13.3" evidence="2"/>
<dbReference type="Pfam" id="PF07730">
    <property type="entry name" value="HisKA_3"/>
    <property type="match status" value="1"/>
</dbReference>
<dbReference type="GO" id="GO:0016301">
    <property type="term" value="F:kinase activity"/>
    <property type="evidence" value="ECO:0007669"/>
    <property type="project" value="UniProtKB-KW"/>
</dbReference>
<feature type="transmembrane region" description="Helical" evidence="10">
    <location>
        <begin position="117"/>
        <end position="138"/>
    </location>
</feature>
<evidence type="ECO:0000256" key="9">
    <source>
        <dbReference type="SAM" id="MobiDB-lite"/>
    </source>
</evidence>
<dbReference type="EMBL" id="JAHLEM010000110">
    <property type="protein sequence ID" value="MBU3864957.1"/>
    <property type="molecule type" value="Genomic_DNA"/>
</dbReference>
<evidence type="ECO:0000256" key="10">
    <source>
        <dbReference type="SAM" id="Phobius"/>
    </source>
</evidence>
<evidence type="ECO:0000256" key="1">
    <source>
        <dbReference type="ARBA" id="ARBA00000085"/>
    </source>
</evidence>